<dbReference type="OrthoDB" id="5987135at2759"/>
<dbReference type="SMART" id="SM01025">
    <property type="entry name" value="BEN"/>
    <property type="match status" value="1"/>
</dbReference>
<dbReference type="AlphaFoldDB" id="A0A7D9DHK0"/>
<comment type="caution">
    <text evidence="1">The sequence shown here is derived from an EMBL/GenBank/DDBJ whole genome shotgun (WGS) entry which is preliminary data.</text>
</comment>
<dbReference type="GO" id="GO:0003677">
    <property type="term" value="F:DNA binding"/>
    <property type="evidence" value="ECO:0007669"/>
    <property type="project" value="InterPro"/>
</dbReference>
<dbReference type="EMBL" id="CACRXK020000916">
    <property type="protein sequence ID" value="CAB3985753.1"/>
    <property type="molecule type" value="Genomic_DNA"/>
</dbReference>
<keyword evidence="2" id="KW-1185">Reference proteome</keyword>
<evidence type="ECO:0000313" key="2">
    <source>
        <dbReference type="Proteomes" id="UP001152795"/>
    </source>
</evidence>
<gene>
    <name evidence="1" type="ORF">PACLA_8A024540</name>
</gene>
<reference evidence="1" key="1">
    <citation type="submission" date="2020-04" db="EMBL/GenBank/DDBJ databases">
        <authorList>
            <person name="Alioto T."/>
            <person name="Alioto T."/>
            <person name="Gomez Garrido J."/>
        </authorList>
    </citation>
    <scope>NUCLEOTIDE SEQUENCE</scope>
    <source>
        <strain evidence="1">A484AB</strain>
    </source>
</reference>
<name>A0A7D9DHK0_PARCT</name>
<dbReference type="PROSITE" id="PS51457">
    <property type="entry name" value="BEN"/>
    <property type="match status" value="1"/>
</dbReference>
<proteinExistence type="predicted"/>
<organism evidence="1 2">
    <name type="scientific">Paramuricea clavata</name>
    <name type="common">Red gorgonian</name>
    <name type="synonym">Violescent sea-whip</name>
    <dbReference type="NCBI Taxonomy" id="317549"/>
    <lineage>
        <taxon>Eukaryota</taxon>
        <taxon>Metazoa</taxon>
        <taxon>Cnidaria</taxon>
        <taxon>Anthozoa</taxon>
        <taxon>Octocorallia</taxon>
        <taxon>Malacalcyonacea</taxon>
        <taxon>Plexauridae</taxon>
        <taxon>Paramuricea</taxon>
    </lineage>
</organism>
<dbReference type="InterPro" id="IPR018379">
    <property type="entry name" value="BEN_domain"/>
</dbReference>
<dbReference type="Proteomes" id="UP001152795">
    <property type="component" value="Unassembled WGS sequence"/>
</dbReference>
<protein>
    <submittedName>
        <fullName evidence="1">Uncharacterized protein</fullName>
    </submittedName>
</protein>
<evidence type="ECO:0000313" key="1">
    <source>
        <dbReference type="EMBL" id="CAB3985753.1"/>
    </source>
</evidence>
<dbReference type="Gene3D" id="1.10.10.2590">
    <property type="entry name" value="BEN domain"/>
    <property type="match status" value="1"/>
</dbReference>
<accession>A0A7D9DHK0</accession>
<sequence length="366" mass="41117">MKLRMMIIIRSSWHCKEKENGIGKWDESTQEKKKKENRQDDVASTSASSAPCNGNGSIQPVTADIGVEAMAKEWVSIKKRIDEIDKKAVFAADLTKMIQEIKCSVTENFSTIEKRLESLEIITKSPETITTMIEEMSSSIKSYLFRIEQRLETMEFSTKSTESQFNSPIDDSYVSIAKEDSPPLNSSSLASTGSSNQFQLSTIDFDTLRRLVENPTCTDNINQTTEVESGKTSSTLPDLANSEASSSQLLSDDVIRKFVTPSKDVKKISAILESTVEPRKCALKLLSFFFSEQELRQCNTDGTHGKPALDPVKLNSLKVLLFMRFVLKCKEDEEDVWKGVKSAINGKCRANKFYKKRLNLTNIPQE</sequence>
<dbReference type="Pfam" id="PF10523">
    <property type="entry name" value="BEN"/>
    <property type="match status" value="1"/>
</dbReference>